<dbReference type="InterPro" id="IPR001841">
    <property type="entry name" value="Znf_RING"/>
</dbReference>
<keyword evidence="3" id="KW-0862">Zinc</keyword>
<dbReference type="GO" id="GO:0061630">
    <property type="term" value="F:ubiquitin protein ligase activity"/>
    <property type="evidence" value="ECO:0007669"/>
    <property type="project" value="TreeGrafter"/>
</dbReference>
<evidence type="ECO:0000256" key="4">
    <source>
        <dbReference type="PROSITE-ProRule" id="PRU00175"/>
    </source>
</evidence>
<dbReference type="InterPro" id="IPR027370">
    <property type="entry name" value="Znf-RING_euk"/>
</dbReference>
<organism evidence="6 7">
    <name type="scientific">Dissostichus mawsoni</name>
    <name type="common">Antarctic cod</name>
    <dbReference type="NCBI Taxonomy" id="36200"/>
    <lineage>
        <taxon>Eukaryota</taxon>
        <taxon>Metazoa</taxon>
        <taxon>Chordata</taxon>
        <taxon>Craniata</taxon>
        <taxon>Vertebrata</taxon>
        <taxon>Euteleostomi</taxon>
        <taxon>Actinopterygii</taxon>
        <taxon>Neopterygii</taxon>
        <taxon>Teleostei</taxon>
        <taxon>Neoteleostei</taxon>
        <taxon>Acanthomorphata</taxon>
        <taxon>Eupercaria</taxon>
        <taxon>Perciformes</taxon>
        <taxon>Notothenioidei</taxon>
        <taxon>Nototheniidae</taxon>
        <taxon>Dissostichus</taxon>
    </lineage>
</organism>
<dbReference type="SUPFAM" id="SSF57850">
    <property type="entry name" value="RING/U-box"/>
    <property type="match status" value="1"/>
</dbReference>
<sequence length="199" mass="22198">MPLQTKCWQVTLPNTANLSRATHTLPTAGSQTALSTLNRWSVECFTLLPVCAPPHYTLRHHGRTREKECVVCFNEYSRSGRVPRVLHCGHTFCAPCLEQLSQLKGSLCCVSCPLCRWITCTRASLTLPGALWVNTEIWDKIVEDKVKERVTPSAPMDDLSYTETQLIQSSLPVSKQSGGKTLLQRMFGCVTQQPDMDAC</sequence>
<reference evidence="6 7" key="1">
    <citation type="submission" date="2020-03" db="EMBL/GenBank/DDBJ databases">
        <title>Dissostichus mawsoni Genome sequencing and assembly.</title>
        <authorList>
            <person name="Park H."/>
        </authorList>
    </citation>
    <scope>NUCLEOTIDE SEQUENCE [LARGE SCALE GENOMIC DNA]</scope>
    <source>
        <strain evidence="6">DM0001</strain>
        <tissue evidence="6">Muscle</tissue>
    </source>
</reference>
<dbReference type="EMBL" id="JAAKFY010000006">
    <property type="protein sequence ID" value="KAF3856057.1"/>
    <property type="molecule type" value="Genomic_DNA"/>
</dbReference>
<dbReference type="OrthoDB" id="6106880at2759"/>
<keyword evidence="1" id="KW-0479">Metal-binding</keyword>
<accession>A0A7J5Z5I4</accession>
<dbReference type="GO" id="GO:0008270">
    <property type="term" value="F:zinc ion binding"/>
    <property type="evidence" value="ECO:0007669"/>
    <property type="project" value="UniProtKB-KW"/>
</dbReference>
<dbReference type="GO" id="GO:0016567">
    <property type="term" value="P:protein ubiquitination"/>
    <property type="evidence" value="ECO:0007669"/>
    <property type="project" value="TreeGrafter"/>
</dbReference>
<evidence type="ECO:0000256" key="3">
    <source>
        <dbReference type="ARBA" id="ARBA00022833"/>
    </source>
</evidence>
<evidence type="ECO:0000256" key="1">
    <source>
        <dbReference type="ARBA" id="ARBA00022723"/>
    </source>
</evidence>
<evidence type="ECO:0000259" key="5">
    <source>
        <dbReference type="PROSITE" id="PS50089"/>
    </source>
</evidence>
<keyword evidence="7" id="KW-1185">Reference proteome</keyword>
<dbReference type="InterPro" id="IPR017907">
    <property type="entry name" value="Znf_RING_CS"/>
</dbReference>
<dbReference type="PROSITE" id="PS50089">
    <property type="entry name" value="ZF_RING_2"/>
    <property type="match status" value="1"/>
</dbReference>
<comment type="caution">
    <text evidence="6">The sequence shown here is derived from an EMBL/GenBank/DDBJ whole genome shotgun (WGS) entry which is preliminary data.</text>
</comment>
<evidence type="ECO:0000313" key="6">
    <source>
        <dbReference type="EMBL" id="KAF3856057.1"/>
    </source>
</evidence>
<dbReference type="SMART" id="SM00184">
    <property type="entry name" value="RING"/>
    <property type="match status" value="1"/>
</dbReference>
<dbReference type="PANTHER" id="PTHR22791">
    <property type="entry name" value="RING-TYPE DOMAIN-CONTAINING PROTEIN"/>
    <property type="match status" value="1"/>
</dbReference>
<dbReference type="Gene3D" id="3.30.40.10">
    <property type="entry name" value="Zinc/RING finger domain, C3HC4 (zinc finger)"/>
    <property type="match status" value="1"/>
</dbReference>
<dbReference type="PANTHER" id="PTHR22791:SF31">
    <property type="entry name" value="IM:7152348"/>
    <property type="match status" value="1"/>
</dbReference>
<evidence type="ECO:0000256" key="2">
    <source>
        <dbReference type="ARBA" id="ARBA00022771"/>
    </source>
</evidence>
<evidence type="ECO:0000313" key="7">
    <source>
        <dbReference type="Proteomes" id="UP000518266"/>
    </source>
</evidence>
<proteinExistence type="predicted"/>
<protein>
    <recommendedName>
        <fullName evidence="5">RING-type domain-containing protein</fullName>
    </recommendedName>
</protein>
<keyword evidence="2 4" id="KW-0863">Zinc-finger</keyword>
<dbReference type="PROSITE" id="PS00518">
    <property type="entry name" value="ZF_RING_1"/>
    <property type="match status" value="1"/>
</dbReference>
<dbReference type="AlphaFoldDB" id="A0A7J5Z5I4"/>
<feature type="domain" description="RING-type" evidence="5">
    <location>
        <begin position="69"/>
        <end position="116"/>
    </location>
</feature>
<name>A0A7J5Z5I4_DISMA</name>
<dbReference type="Pfam" id="PF13445">
    <property type="entry name" value="zf-RING_UBOX"/>
    <property type="match status" value="1"/>
</dbReference>
<dbReference type="InterPro" id="IPR013083">
    <property type="entry name" value="Znf_RING/FYVE/PHD"/>
</dbReference>
<dbReference type="Proteomes" id="UP000518266">
    <property type="component" value="Unassembled WGS sequence"/>
</dbReference>
<dbReference type="InterPro" id="IPR051435">
    <property type="entry name" value="RING_finger_E3_ubiq-ligases"/>
</dbReference>
<gene>
    <name evidence="6" type="ORF">F7725_016780</name>
</gene>